<dbReference type="AlphaFoldDB" id="A0A9P1DZ18"/>
<proteinExistence type="predicted"/>
<evidence type="ECO:0008006" key="4">
    <source>
        <dbReference type="Google" id="ProtNLM"/>
    </source>
</evidence>
<accession>A0A9P1DZ18</accession>
<organism evidence="2 3">
    <name type="scientific">Cuscuta europaea</name>
    <name type="common">European dodder</name>
    <dbReference type="NCBI Taxonomy" id="41803"/>
    <lineage>
        <taxon>Eukaryota</taxon>
        <taxon>Viridiplantae</taxon>
        <taxon>Streptophyta</taxon>
        <taxon>Embryophyta</taxon>
        <taxon>Tracheophyta</taxon>
        <taxon>Spermatophyta</taxon>
        <taxon>Magnoliopsida</taxon>
        <taxon>eudicotyledons</taxon>
        <taxon>Gunneridae</taxon>
        <taxon>Pentapetalae</taxon>
        <taxon>asterids</taxon>
        <taxon>lamiids</taxon>
        <taxon>Solanales</taxon>
        <taxon>Convolvulaceae</taxon>
        <taxon>Cuscuteae</taxon>
        <taxon>Cuscuta</taxon>
        <taxon>Cuscuta subgen. Cuscuta</taxon>
    </lineage>
</organism>
<gene>
    <name evidence="2" type="ORF">CEURO_LOCUS2103</name>
</gene>
<sequence>MLMCFPAVFLGLFLLSPTTGKPGCCRGLGGVVGQRGSCSVVYLSPELRRLAAVVNRLPLDCGLMDKGGWLGSPVSHHLKSPAAGKWCGRVEMDGLGSTFPKVQCHLRCSLSLAEAARWTRSSIVMWLPQGRVV</sequence>
<evidence type="ECO:0000313" key="3">
    <source>
        <dbReference type="Proteomes" id="UP001152484"/>
    </source>
</evidence>
<protein>
    <recommendedName>
        <fullName evidence="4">Secreted protein</fullName>
    </recommendedName>
</protein>
<feature type="signal peptide" evidence="1">
    <location>
        <begin position="1"/>
        <end position="20"/>
    </location>
</feature>
<evidence type="ECO:0000256" key="1">
    <source>
        <dbReference type="SAM" id="SignalP"/>
    </source>
</evidence>
<dbReference type="Proteomes" id="UP001152484">
    <property type="component" value="Unassembled WGS sequence"/>
</dbReference>
<reference evidence="2" key="1">
    <citation type="submission" date="2022-07" db="EMBL/GenBank/DDBJ databases">
        <authorList>
            <person name="Macas J."/>
            <person name="Novak P."/>
            <person name="Neumann P."/>
        </authorList>
    </citation>
    <scope>NUCLEOTIDE SEQUENCE</scope>
</reference>
<feature type="chain" id="PRO_5040372442" description="Secreted protein" evidence="1">
    <location>
        <begin position="21"/>
        <end position="133"/>
    </location>
</feature>
<name>A0A9P1DZ18_CUSEU</name>
<keyword evidence="1" id="KW-0732">Signal</keyword>
<evidence type="ECO:0000313" key="2">
    <source>
        <dbReference type="EMBL" id="CAH9063739.1"/>
    </source>
</evidence>
<dbReference type="EMBL" id="CAMAPE010000004">
    <property type="protein sequence ID" value="CAH9063739.1"/>
    <property type="molecule type" value="Genomic_DNA"/>
</dbReference>
<comment type="caution">
    <text evidence="2">The sequence shown here is derived from an EMBL/GenBank/DDBJ whole genome shotgun (WGS) entry which is preliminary data.</text>
</comment>
<keyword evidence="3" id="KW-1185">Reference proteome</keyword>